<accession>A0A0G0Q3N0</accession>
<gene>
    <name evidence="1" type="ORF">UT67_C0008G0002</name>
</gene>
<dbReference type="STRING" id="1619037.UT67_C0008G0002"/>
<proteinExistence type="predicted"/>
<sequence length="1032" mass="110428">MVKYRISNMEKSKKLILFSLVVVAALSFFVYSNLPAGRQDVLAANVPALKEGTYLIGQTLSTWPSWSLLGNTLGVSLPTDPINQLGVAGTCAINTSRFCIKDSTCETPVTTSSQKCVLHDPVTGWSVTDRRFTFACAADSYAYRYIYSTTTPGAYTVRARFEDPGISPANNSAFVSSFIDTSNFIIGETSGVCNQDQEIATMQSGVCGDGKLNINKGEQCDPPGRIEYENGCVGTIKNLTVCNNSCKWVASTTLCSKFSHCGNGSLELGETCDDGALNGKYNKCNITCTGKNSEKCGDAVLQSAYEVCDPNTSGVEKYSLTSKTDSCSWDCQNWGPYCGDAIVQTNHQEECDGSQACSIDGNPGIKVCTDNCKMSPSATSSANWVCTATTTVATVTAPGTCGDNVINTSENCDRGATNNGKACTPTYGAPCSYCSADCQNTIDVQPAQYCGNGVIESVEKCEVFSNTIYSVAANATSTYPGKDNVRNGYQEKLCSAEFTDPHTIKKGTKSCDVCTSGVVRNCVVCGSKNNGVSVEGGIMNVLDNPIIDQILHRSPDPLYAKITNDSSLSLSVSDRLIGYKCDTGKCVDWLNPASPLVALAVKNNTSADLVSYKLLNPYGAGDALLNSDPICSNDDTFKSKYQMYINKNDSKPLNFTVVAEPQPWQYDLVLSPVVVKASRPKDVRVVVSWVGSGDFYSGVLNPFITNPDVEGPAQIEGPAYVVPCSGIGCIFSHKYANGVTYYNSAADFKKTGVWYHGFNSTPGQTSEEAFTIDTSAMSGNTYSFYVRAPSFPIRTFKISAKLKVDVFLPEKDTDQYHFGTPVKTYYLQSAAPSDNQNARYWQVFNLNAPTANVTTSDIIDINTIITGGSVDNFIYTKPRMANAPCTEEDWTSSAPSPTICPLAAPHEQTVTWSRKVTANCIGGVTHSATQIVSCECAEADWTYTVSPLTCPESGRKTKVWGGKKSTSNCEGGFFPPPDSETVNCTYLGGSTGGIYAPPDTATCTDNIQNGAETAVDCGGSCPACGGSKYAYN</sequence>
<evidence type="ECO:0000313" key="1">
    <source>
        <dbReference type="EMBL" id="KKR34708.1"/>
    </source>
</evidence>
<evidence type="ECO:0000313" key="2">
    <source>
        <dbReference type="Proteomes" id="UP000034855"/>
    </source>
</evidence>
<protein>
    <submittedName>
        <fullName evidence="1">Uncharacterized protein</fullName>
    </submittedName>
</protein>
<comment type="caution">
    <text evidence="1">The sequence shown here is derived from an EMBL/GenBank/DDBJ whole genome shotgun (WGS) entry which is preliminary data.</text>
</comment>
<dbReference type="Proteomes" id="UP000034855">
    <property type="component" value="Unassembled WGS sequence"/>
</dbReference>
<reference evidence="1 2" key="1">
    <citation type="journal article" date="2015" name="Nature">
        <title>rRNA introns, odd ribosomes, and small enigmatic genomes across a large radiation of phyla.</title>
        <authorList>
            <person name="Brown C.T."/>
            <person name="Hug L.A."/>
            <person name="Thomas B.C."/>
            <person name="Sharon I."/>
            <person name="Castelle C.J."/>
            <person name="Singh A."/>
            <person name="Wilkins M.J."/>
            <person name="Williams K.H."/>
            <person name="Banfield J.F."/>
        </authorList>
    </citation>
    <scope>NUCLEOTIDE SEQUENCE [LARGE SCALE GENOMIC DNA]</scope>
</reference>
<name>A0A0G0Q3N0_9BACT</name>
<dbReference type="EMBL" id="LBXR01000008">
    <property type="protein sequence ID" value="KKR34708.1"/>
    <property type="molecule type" value="Genomic_DNA"/>
</dbReference>
<organism evidence="1 2">
    <name type="scientific">Candidatus Magasanikbacteria bacterium GW2011_GWA2_40_10</name>
    <dbReference type="NCBI Taxonomy" id="1619037"/>
    <lineage>
        <taxon>Bacteria</taxon>
        <taxon>Candidatus Magasanikiibacteriota</taxon>
    </lineage>
</organism>
<dbReference type="AlphaFoldDB" id="A0A0G0Q3N0"/>